<keyword evidence="3" id="KW-0833">Ubl conjugation pathway</keyword>
<dbReference type="InterPro" id="IPR000210">
    <property type="entry name" value="BTB/POZ_dom"/>
</dbReference>
<evidence type="ECO:0000256" key="2">
    <source>
        <dbReference type="ARBA" id="ARBA00004906"/>
    </source>
</evidence>
<dbReference type="PROSITE" id="PS50097">
    <property type="entry name" value="BTB"/>
    <property type="match status" value="1"/>
</dbReference>
<comment type="pathway">
    <text evidence="2">Protein modification; protein ubiquitination.</text>
</comment>
<organism evidence="6 7">
    <name type="scientific">Ceratopteris richardii</name>
    <name type="common">Triangle waterfern</name>
    <dbReference type="NCBI Taxonomy" id="49495"/>
    <lineage>
        <taxon>Eukaryota</taxon>
        <taxon>Viridiplantae</taxon>
        <taxon>Streptophyta</taxon>
        <taxon>Embryophyta</taxon>
        <taxon>Tracheophyta</taxon>
        <taxon>Polypodiopsida</taxon>
        <taxon>Polypodiidae</taxon>
        <taxon>Polypodiales</taxon>
        <taxon>Pteridineae</taxon>
        <taxon>Pteridaceae</taxon>
        <taxon>Parkerioideae</taxon>
        <taxon>Ceratopteris</taxon>
    </lineage>
</organism>
<accession>A0A8T2QU54</accession>
<gene>
    <name evidence="6" type="ORF">KP509_32G058100</name>
</gene>
<dbReference type="InterPro" id="IPR058039">
    <property type="entry name" value="At3g05675-like_ankyrin"/>
</dbReference>
<evidence type="ECO:0000256" key="4">
    <source>
        <dbReference type="SAM" id="MobiDB-lite"/>
    </source>
</evidence>
<feature type="compositionally biased region" description="Low complexity" evidence="4">
    <location>
        <begin position="56"/>
        <end position="77"/>
    </location>
</feature>
<feature type="compositionally biased region" description="Low complexity" evidence="4">
    <location>
        <begin position="11"/>
        <end position="29"/>
    </location>
</feature>
<name>A0A8T2QU54_CERRI</name>
<evidence type="ECO:0000313" key="7">
    <source>
        <dbReference type="Proteomes" id="UP000825935"/>
    </source>
</evidence>
<feature type="region of interest" description="Disordered" evidence="4">
    <location>
        <begin position="46"/>
        <end position="81"/>
    </location>
</feature>
<reference evidence="6" key="1">
    <citation type="submission" date="2021-08" db="EMBL/GenBank/DDBJ databases">
        <title>WGS assembly of Ceratopteris richardii.</title>
        <authorList>
            <person name="Marchant D.B."/>
            <person name="Chen G."/>
            <person name="Jenkins J."/>
            <person name="Shu S."/>
            <person name="Leebens-Mack J."/>
            <person name="Grimwood J."/>
            <person name="Schmutz J."/>
            <person name="Soltis P."/>
            <person name="Soltis D."/>
            <person name="Chen Z.-H."/>
        </authorList>
    </citation>
    <scope>NUCLEOTIDE SEQUENCE</scope>
    <source>
        <strain evidence="6">Whitten #5841</strain>
        <tissue evidence="6">Leaf</tissue>
    </source>
</reference>
<dbReference type="PANTHER" id="PTHR31060">
    <property type="entry name" value="OSJNBA0011J08.25 PROTEIN-RELATED"/>
    <property type="match status" value="1"/>
</dbReference>
<comment type="caution">
    <text evidence="6">The sequence shown here is derived from an EMBL/GenBank/DDBJ whole genome shotgun (WGS) entry which is preliminary data.</text>
</comment>
<sequence length="710" mass="78722">MAGHANRRALPASCPSPAAAAAPSASSSPSPSPLFMCCVSLPGPLQPLSLPPPSPSSSSSPSSSCSSTSSSADLPPSHALPALSKFSHSQASKSPLTTHYSQVQKNQVAELLFKGRRKSDPHHNQVGTQQLKQQSKPMFSSSSSSSLPFRGRTHRNDLLNTNVQSEKQLRNKGDDMRTSWNLLKSGEVSSLIKQGFMERKERRNSPGRVSPLTQEAMVASAEKTTSSLLASIRKINAGNHAHTAQAVTSSPPPEKQGKSNTLFSMMSRDAELTVKSKGDSMSMPALQRSRSSGAVLDAGIARNPLFNNAERSDVRLVLKSRDGGEVCLNLHSWILVERSKYFAAKLSDAWNKQLHQRGTSPCVLEMEDCEDLEAHQETLHLLYCEDLQARIVKCNVLRVLAILKVAALILFESCIVCCLEYLEAVPWAEEEEEKVRKLLGQLQIMSFTSADVLKRLKTEEGSGSEETLVQLLEMVIKGKDSRARREMKALVSKMLHENSSQNVGCVDLSRESLYHACSTCLDALSKAFLEACKTDPIDRGALIAEISHQADNLLWLLEILLDRHIASDFVKIWAYQFNLALVHKKLATVLRFEVSRLTARLCIAIGRGQVLCPVDVRYALLQTWLSPLLDDFGWMQRCCKGLDKNTIEDGICQTILTLPLNQQQSILLSWFNRFSNNGDDCPNLQRAFEVWWRRTFLRRWTEEQAEVSPT</sequence>
<evidence type="ECO:0000256" key="1">
    <source>
        <dbReference type="ARBA" id="ARBA00002668"/>
    </source>
</evidence>
<protein>
    <recommendedName>
        <fullName evidence="5">BTB domain-containing protein</fullName>
    </recommendedName>
</protein>
<feature type="domain" description="BTB" evidence="5">
    <location>
        <begin position="312"/>
        <end position="391"/>
    </location>
</feature>
<feature type="region of interest" description="Disordered" evidence="4">
    <location>
        <begin position="117"/>
        <end position="178"/>
    </location>
</feature>
<dbReference type="Pfam" id="PF25553">
    <property type="entry name" value="BTB-POZ_ANK-like"/>
    <property type="match status" value="1"/>
</dbReference>
<evidence type="ECO:0000256" key="3">
    <source>
        <dbReference type="ARBA" id="ARBA00022786"/>
    </source>
</evidence>
<feature type="compositionally biased region" description="Basic and acidic residues" evidence="4">
    <location>
        <begin position="167"/>
        <end position="177"/>
    </location>
</feature>
<dbReference type="InterPro" id="IPR011333">
    <property type="entry name" value="SKP1/BTB/POZ_sf"/>
</dbReference>
<proteinExistence type="predicted"/>
<keyword evidence="7" id="KW-1185">Reference proteome</keyword>
<feature type="compositionally biased region" description="Polar residues" evidence="4">
    <location>
        <begin position="125"/>
        <end position="139"/>
    </location>
</feature>
<dbReference type="OrthoDB" id="1923011at2759"/>
<dbReference type="Gene3D" id="3.30.710.10">
    <property type="entry name" value="Potassium Channel Kv1.1, Chain A"/>
    <property type="match status" value="1"/>
</dbReference>
<feature type="region of interest" description="Disordered" evidence="4">
    <location>
        <begin position="1"/>
        <end position="31"/>
    </location>
</feature>
<dbReference type="AlphaFoldDB" id="A0A8T2QU54"/>
<evidence type="ECO:0000259" key="5">
    <source>
        <dbReference type="PROSITE" id="PS50097"/>
    </source>
</evidence>
<comment type="function">
    <text evidence="1">May act as a substrate-specific adapter of an E3 ubiquitin-protein ligase complex (CUL3-RBX1-BTB) which mediates the ubiquitination and subsequent proteasomal degradation of target proteins.</text>
</comment>
<dbReference type="PANTHER" id="PTHR31060:SF3">
    <property type="entry name" value="OS04G0579700 PROTEIN"/>
    <property type="match status" value="1"/>
</dbReference>
<dbReference type="EMBL" id="CM035437">
    <property type="protein sequence ID" value="KAH7287486.1"/>
    <property type="molecule type" value="Genomic_DNA"/>
</dbReference>
<dbReference type="SUPFAM" id="SSF54695">
    <property type="entry name" value="POZ domain"/>
    <property type="match status" value="1"/>
</dbReference>
<evidence type="ECO:0000313" key="6">
    <source>
        <dbReference type="EMBL" id="KAH7287486.1"/>
    </source>
</evidence>
<dbReference type="InterPro" id="IPR038920">
    <property type="entry name" value="At3g05675-like"/>
</dbReference>
<dbReference type="Proteomes" id="UP000825935">
    <property type="component" value="Chromosome 32"/>
</dbReference>